<sequence>MKQKIKNYSIHFIKEIIPIVAGILIALFIDNWNAHRKDQAYINQVFSTVHSELKESREEIEFILPIQKDLVKALEKHADNEEKSLQQIVMESKGIFIPQIKTTAWRSIAATKIDLIDYDKVAAMTNIEDLKQMLSNKSAFLMNLLYSNMDKTDKSIKQTFKMVVLDIIQTENTLEQRIELIEKEGNKKG</sequence>
<organism evidence="2 3">
    <name type="scientific">Myroides odoratimimus</name>
    <dbReference type="NCBI Taxonomy" id="76832"/>
    <lineage>
        <taxon>Bacteria</taxon>
        <taxon>Pseudomonadati</taxon>
        <taxon>Bacteroidota</taxon>
        <taxon>Flavobacteriia</taxon>
        <taxon>Flavobacteriales</taxon>
        <taxon>Flavobacteriaceae</taxon>
        <taxon>Myroides</taxon>
    </lineage>
</organism>
<evidence type="ECO:0000313" key="3">
    <source>
        <dbReference type="Proteomes" id="UP000069030"/>
    </source>
</evidence>
<gene>
    <name evidence="2" type="ORF">AS202_12265</name>
</gene>
<keyword evidence="1" id="KW-1133">Transmembrane helix</keyword>
<dbReference type="Proteomes" id="UP000069030">
    <property type="component" value="Chromosome"/>
</dbReference>
<dbReference type="EMBL" id="CP013690">
    <property type="protein sequence ID" value="ALU26874.1"/>
    <property type="molecule type" value="Genomic_DNA"/>
</dbReference>
<protein>
    <submittedName>
        <fullName evidence="2">Uncharacterized protein</fullName>
    </submittedName>
</protein>
<feature type="transmembrane region" description="Helical" evidence="1">
    <location>
        <begin position="12"/>
        <end position="29"/>
    </location>
</feature>
<name>A0AAI8C6E5_9FLAO</name>
<reference evidence="2 3" key="1">
    <citation type="journal article" date="2016" name="J. Zhejiang Univ. Sci. B">
        <title>Antibiotic resistance mechanisms of Myroides sp.</title>
        <authorList>
            <person name="Hu S."/>
            <person name="Yuan S."/>
            <person name="Qu H."/>
            <person name="Jiang T."/>
            <person name="Zhou Y."/>
            <person name="Wang M."/>
            <person name="Ming D."/>
        </authorList>
    </citation>
    <scope>NUCLEOTIDE SEQUENCE [LARGE SCALE GENOMIC DNA]</scope>
    <source>
        <strain evidence="2 3">PR63039</strain>
    </source>
</reference>
<keyword evidence="1" id="KW-0472">Membrane</keyword>
<keyword evidence="1" id="KW-0812">Transmembrane</keyword>
<dbReference type="AlphaFoldDB" id="A0AAI8C6E5"/>
<dbReference type="KEGG" id="mod:AS202_12265"/>
<proteinExistence type="predicted"/>
<evidence type="ECO:0000313" key="2">
    <source>
        <dbReference type="EMBL" id="ALU26874.1"/>
    </source>
</evidence>
<accession>A0AAI8C6E5</accession>
<dbReference type="RefSeq" id="WP_016649608.1">
    <property type="nucleotide sequence ID" value="NZ_CP013690.1"/>
</dbReference>
<evidence type="ECO:0000256" key="1">
    <source>
        <dbReference type="SAM" id="Phobius"/>
    </source>
</evidence>